<name>A0A511V6Y8_9BACL</name>
<organism evidence="1 2">
    <name type="scientific">Aneurinibacillus danicus</name>
    <dbReference type="NCBI Taxonomy" id="267746"/>
    <lineage>
        <taxon>Bacteria</taxon>
        <taxon>Bacillati</taxon>
        <taxon>Bacillota</taxon>
        <taxon>Bacilli</taxon>
        <taxon>Bacillales</taxon>
        <taxon>Paenibacillaceae</taxon>
        <taxon>Aneurinibacillus group</taxon>
        <taxon>Aneurinibacillus</taxon>
    </lineage>
</organism>
<evidence type="ECO:0000313" key="2">
    <source>
        <dbReference type="Proteomes" id="UP000321157"/>
    </source>
</evidence>
<comment type="caution">
    <text evidence="1">The sequence shown here is derived from an EMBL/GenBank/DDBJ whole genome shotgun (WGS) entry which is preliminary data.</text>
</comment>
<accession>A0A511V6Y8</accession>
<dbReference type="EMBL" id="BJXX01000050">
    <property type="protein sequence ID" value="GEN33688.1"/>
    <property type="molecule type" value="Genomic_DNA"/>
</dbReference>
<proteinExistence type="predicted"/>
<reference evidence="1 2" key="1">
    <citation type="submission" date="2019-07" db="EMBL/GenBank/DDBJ databases">
        <title>Whole genome shotgun sequence of Aneurinibacillus danicus NBRC 102444.</title>
        <authorList>
            <person name="Hosoyama A."/>
            <person name="Uohara A."/>
            <person name="Ohji S."/>
            <person name="Ichikawa N."/>
        </authorList>
    </citation>
    <scope>NUCLEOTIDE SEQUENCE [LARGE SCALE GENOMIC DNA]</scope>
    <source>
        <strain evidence="1 2">NBRC 102444</strain>
    </source>
</reference>
<sequence length="147" mass="17515">MDVNIQAISTTEQAFLFARMEDFEEYPAMLGNEEERQELVSRLLYEKYSQIKRLSYEAGLPVLELISNKETKKVRNIKFGHRTRAKKLVFFYKGQEQQAWFPQVEINGVFVFIRHDEYPAQVVECTSRYLALKYARRFLARKHKQLV</sequence>
<dbReference type="Proteomes" id="UP000321157">
    <property type="component" value="Unassembled WGS sequence"/>
</dbReference>
<evidence type="ECO:0000313" key="1">
    <source>
        <dbReference type="EMBL" id="GEN33688.1"/>
    </source>
</evidence>
<gene>
    <name evidence="1" type="ORF">ADA01nite_11480</name>
</gene>
<dbReference type="AlphaFoldDB" id="A0A511V6Y8"/>
<protein>
    <submittedName>
        <fullName evidence="1">Uncharacterized protein</fullName>
    </submittedName>
</protein>
<keyword evidence="2" id="KW-1185">Reference proteome</keyword>